<dbReference type="PANTHER" id="PTHR32329">
    <property type="entry name" value="BIFUNCTIONAL PROTEIN [INCLUDES 2-HYDROXYACYL-COA DEHYDRATASE (N-TER) AND ITS ACTIVATOR DOMAIN (C_TERM)-RELATED"/>
    <property type="match status" value="1"/>
</dbReference>
<dbReference type="InterPro" id="IPR008275">
    <property type="entry name" value="CoA_E_activase_dom"/>
</dbReference>
<evidence type="ECO:0000259" key="5">
    <source>
        <dbReference type="Pfam" id="PF01869"/>
    </source>
</evidence>
<accession>A0A7W0CBU3</accession>
<protein>
    <submittedName>
        <fullName evidence="7">Putative CoA-substrate-specific enzyme activase</fullName>
    </submittedName>
</protein>
<dbReference type="InterPro" id="IPR018709">
    <property type="entry name" value="CoA_activase_DUF2229"/>
</dbReference>
<comment type="caution">
    <text evidence="7">The sequence shown here is derived from an EMBL/GenBank/DDBJ whole genome shotgun (WGS) entry which is preliminary data.</text>
</comment>
<dbReference type="CDD" id="cd24035">
    <property type="entry name" value="ASKHA_NBD_O66634-like_rpt2"/>
    <property type="match status" value="1"/>
</dbReference>
<dbReference type="NCBIfam" id="TIGR00241">
    <property type="entry name" value="CoA_E_activ"/>
    <property type="match status" value="1"/>
</dbReference>
<dbReference type="InterPro" id="IPR051805">
    <property type="entry name" value="Dehydratase_Activator_Redct"/>
</dbReference>
<feature type="domain" description="ATPase BadF/BadG/BcrA/BcrD type" evidence="5">
    <location>
        <begin position="347"/>
        <end position="599"/>
    </location>
</feature>
<organism evidence="7 8">
    <name type="scientific">Desulfosalsimonas propionicica</name>
    <dbReference type="NCBI Taxonomy" id="332175"/>
    <lineage>
        <taxon>Bacteria</taxon>
        <taxon>Pseudomonadati</taxon>
        <taxon>Thermodesulfobacteriota</taxon>
        <taxon>Desulfobacteria</taxon>
        <taxon>Desulfobacterales</taxon>
        <taxon>Desulfosalsimonadaceae</taxon>
        <taxon>Desulfosalsimonas</taxon>
    </lineage>
</organism>
<evidence type="ECO:0000256" key="2">
    <source>
        <dbReference type="ARBA" id="ARBA00022723"/>
    </source>
</evidence>
<dbReference type="GO" id="GO:0046872">
    <property type="term" value="F:metal ion binding"/>
    <property type="evidence" value="ECO:0007669"/>
    <property type="project" value="UniProtKB-KW"/>
</dbReference>
<keyword evidence="4" id="KW-0411">Iron-sulfur</keyword>
<dbReference type="GO" id="GO:0051536">
    <property type="term" value="F:iron-sulfur cluster binding"/>
    <property type="evidence" value="ECO:0007669"/>
    <property type="project" value="UniProtKB-KW"/>
</dbReference>
<evidence type="ECO:0000256" key="1">
    <source>
        <dbReference type="ARBA" id="ARBA00001966"/>
    </source>
</evidence>
<dbReference type="InterPro" id="IPR002731">
    <property type="entry name" value="ATPase_BadF"/>
</dbReference>
<evidence type="ECO:0000259" key="6">
    <source>
        <dbReference type="Pfam" id="PF09989"/>
    </source>
</evidence>
<keyword evidence="8" id="KW-1185">Reference proteome</keyword>
<comment type="cofactor">
    <cofactor evidence="1">
        <name>[4Fe-4S] cluster</name>
        <dbReference type="ChEBI" id="CHEBI:49883"/>
    </cofactor>
</comment>
<feature type="domain" description="ATPase BadF/BadG/BcrA/BcrD type" evidence="5">
    <location>
        <begin position="85"/>
        <end position="261"/>
    </location>
</feature>
<keyword evidence="2" id="KW-0479">Metal-binding</keyword>
<sequence length="1425" mass="156764">MTMTIQNPEKQDREPLVLGLDAGSVSAGLAVLTPERELLHSDYRFHHGQIAGTLEKMLASVDPGRLAAVCLTHSTPRIVDGDWRCDDRVAVIAAAGFFHDKIGAILNVGGENFSLMRFDGQGRYAGLETNTSCAAGTGSFLDQQAGRLNLSGISDLARIAADNTGAVPKIASRCAVFAKTDLIHAQQEGYSLAEICDGLCRGLARNIVDTVFKHQRPNVPVIFCGGVARNPAVIHHISEMTGIQLVVDEMAPLYGAVGTALSWIEENWTGKKSKKAAAFRAPKPVVRQAEFERTYGHPPLVLEHSQYPEFKSMEAYIYKAGSQGFASDVEIDIYARLEPESRQQVYLGMDIGSTSTKAVWLTPEKQVMAGFYTRTAGRPVAALCGVLEAMEDLVVKKDLNLCIAGAGTTGSGRKFVGRIAGADRILDEITAHARAARELNADVDTIIEIGGQDSKFTTLKNGRVTFSIMNTVCAAGTGSFLEEQAEKLGVDLADYAQLTQNVAAPVASDRCTVFMERDINYYLSLGYEVREVLAAALHSVRENYLTKVAVEAGIGENVCFQGATAKNRSLVAAFEQRLGRPVYVSEFCHLTGAMGVALYLADEGLSQSAFRGLGLHKAEIPVRSEICDLCPNHCKLTIADMADGPVAFGFLCGRDYNTRHFVDNNRAGFDLVKTRGRVFAPAAAAPEQAGLTVGIPAALYMHEDVSMWVDFFHQLGMRTHIAPKSADVLARGKARAGAEFCAPITALHGHVDYLLGKTDFVFLPHYLENREKDGSARRQYCYYSQFGPALTAALDDSGQNRIVSPVIRSLYNPFHTRLALYRAVRRMNPDLGFFEIIRAYERARSRHQTAVEKWRQVFEHRFSPSQEVSVMFLGRPYTVLDPAMNKNIPKIFGSLGVKGFFQDMLDLENGDFSEIAGFLNELHWNYAADIIKAAKVVAETPGLYPVLMTSFKCSPDSFVRDVFQSLMEGANKPYLILELDEHGSSVGYETRIEAAVRAFDNHFHSGRPQRNDAGRINPANASGMQAKTVVLPSWDPITCRLLAANLRREGIDARAVTETPDAIRRSMQLNSGQCIPINVMAQEFVDYVTENDLDPANTVLWMGYSEVPCNIRLYPYKIKEMISSFGRDMAGAEVYAGEISFADVSLRAATNAYFAFMFGGLLRRMACRTRPYEKNPGAADRAVEAGIRTLEKAFLGLQDKETAVIETVKRFEHIETVAGSRPKVAIFGDLYARDNPVFNQDLISLIEACGGEALTTPYTDYAKMIAPAYFKKWFTEGRFASLLVNRGLLATMVYREKAYYRHFQKVLKEPEPVYDVAPEKILAQFGMVGENTGESMDNILKIYYICRHHPEVALFVQTSPAFCCPSLITEAMAKTIETQTGVPMVSITYDGTGGEKNRKIVPYLKFARPPEAGGERADAACPKSV</sequence>
<evidence type="ECO:0000256" key="3">
    <source>
        <dbReference type="ARBA" id="ARBA00023004"/>
    </source>
</evidence>
<dbReference type="InterPro" id="IPR043129">
    <property type="entry name" value="ATPase_NBD"/>
</dbReference>
<dbReference type="Pfam" id="PF09989">
    <property type="entry name" value="DUF2229"/>
    <property type="match status" value="1"/>
</dbReference>
<dbReference type="Pfam" id="PF01869">
    <property type="entry name" value="BcrAD_BadFG"/>
    <property type="match status" value="2"/>
</dbReference>
<name>A0A7W0CBU3_9BACT</name>
<dbReference type="PANTHER" id="PTHR32329:SF2">
    <property type="entry name" value="BIFUNCTIONAL PROTEIN [INCLUDES 2-HYDROXYACYL-COA DEHYDRATASE (N-TER) AND ITS ACTIVATOR DOMAIN (C_TERM)"/>
    <property type="match status" value="1"/>
</dbReference>
<reference evidence="7 8" key="1">
    <citation type="submission" date="2020-07" db="EMBL/GenBank/DDBJ databases">
        <title>Genomic Encyclopedia of Type Strains, Phase IV (KMG-IV): sequencing the most valuable type-strain genomes for metagenomic binning, comparative biology and taxonomic classification.</title>
        <authorList>
            <person name="Goeker M."/>
        </authorList>
    </citation>
    <scope>NUCLEOTIDE SEQUENCE [LARGE SCALE GENOMIC DNA]</scope>
    <source>
        <strain evidence="7 8">DSM 17721</strain>
    </source>
</reference>
<dbReference type="Gene3D" id="3.30.420.40">
    <property type="match status" value="4"/>
</dbReference>
<evidence type="ECO:0000256" key="4">
    <source>
        <dbReference type="ARBA" id="ARBA00023014"/>
    </source>
</evidence>
<feature type="domain" description="DUF2229" evidence="6">
    <location>
        <begin position="692"/>
        <end position="905"/>
    </location>
</feature>
<gene>
    <name evidence="7" type="ORF">HNR65_003232</name>
</gene>
<evidence type="ECO:0000313" key="7">
    <source>
        <dbReference type="EMBL" id="MBA2882877.1"/>
    </source>
</evidence>
<dbReference type="SUPFAM" id="SSF53067">
    <property type="entry name" value="Actin-like ATPase domain"/>
    <property type="match status" value="2"/>
</dbReference>
<dbReference type="CDD" id="cd24034">
    <property type="entry name" value="ASKHA_NBD_O66634-like_rpt1"/>
    <property type="match status" value="1"/>
</dbReference>
<dbReference type="EMBL" id="JACDUS010000013">
    <property type="protein sequence ID" value="MBA2882877.1"/>
    <property type="molecule type" value="Genomic_DNA"/>
</dbReference>
<dbReference type="Proteomes" id="UP000525298">
    <property type="component" value="Unassembled WGS sequence"/>
</dbReference>
<evidence type="ECO:0000313" key="8">
    <source>
        <dbReference type="Proteomes" id="UP000525298"/>
    </source>
</evidence>
<keyword evidence="3" id="KW-0408">Iron</keyword>
<dbReference type="RefSeq" id="WP_232364803.1">
    <property type="nucleotide sequence ID" value="NZ_JACDUS010000013.1"/>
</dbReference>
<proteinExistence type="predicted"/>